<reference evidence="2" key="1">
    <citation type="journal article" date="2020" name="Stud. Mycol.">
        <title>101 Dothideomycetes genomes: a test case for predicting lifestyles and emergence of pathogens.</title>
        <authorList>
            <person name="Haridas S."/>
            <person name="Albert R."/>
            <person name="Binder M."/>
            <person name="Bloem J."/>
            <person name="Labutti K."/>
            <person name="Salamov A."/>
            <person name="Andreopoulos B."/>
            <person name="Baker S."/>
            <person name="Barry K."/>
            <person name="Bills G."/>
            <person name="Bluhm B."/>
            <person name="Cannon C."/>
            <person name="Castanera R."/>
            <person name="Culley D."/>
            <person name="Daum C."/>
            <person name="Ezra D."/>
            <person name="Gonzalez J."/>
            <person name="Henrissat B."/>
            <person name="Kuo A."/>
            <person name="Liang C."/>
            <person name="Lipzen A."/>
            <person name="Lutzoni F."/>
            <person name="Magnuson J."/>
            <person name="Mondo S."/>
            <person name="Nolan M."/>
            <person name="Ohm R."/>
            <person name="Pangilinan J."/>
            <person name="Park H.-J."/>
            <person name="Ramirez L."/>
            <person name="Alfaro M."/>
            <person name="Sun H."/>
            <person name="Tritt A."/>
            <person name="Yoshinaga Y."/>
            <person name="Zwiers L.-H."/>
            <person name="Turgeon B."/>
            <person name="Goodwin S."/>
            <person name="Spatafora J."/>
            <person name="Crous P."/>
            <person name="Grigoriev I."/>
        </authorList>
    </citation>
    <scope>NUCLEOTIDE SEQUENCE</scope>
    <source>
        <strain evidence="2">CBS 123094</strain>
    </source>
</reference>
<keyword evidence="3" id="KW-1185">Reference proteome</keyword>
<name>A0A6A5WBY3_9PLEO</name>
<dbReference type="EMBL" id="ML977598">
    <property type="protein sequence ID" value="KAF1999182.1"/>
    <property type="molecule type" value="Genomic_DNA"/>
</dbReference>
<evidence type="ECO:0000313" key="2">
    <source>
        <dbReference type="EMBL" id="KAF1999182.1"/>
    </source>
</evidence>
<accession>A0A6A5WBY3</accession>
<dbReference type="Proteomes" id="UP000799779">
    <property type="component" value="Unassembled WGS sequence"/>
</dbReference>
<evidence type="ECO:0000313" key="3">
    <source>
        <dbReference type="Proteomes" id="UP000799779"/>
    </source>
</evidence>
<organism evidence="2 3">
    <name type="scientific">Amniculicola lignicola CBS 123094</name>
    <dbReference type="NCBI Taxonomy" id="1392246"/>
    <lineage>
        <taxon>Eukaryota</taxon>
        <taxon>Fungi</taxon>
        <taxon>Dikarya</taxon>
        <taxon>Ascomycota</taxon>
        <taxon>Pezizomycotina</taxon>
        <taxon>Dothideomycetes</taxon>
        <taxon>Pleosporomycetidae</taxon>
        <taxon>Pleosporales</taxon>
        <taxon>Amniculicolaceae</taxon>
        <taxon>Amniculicola</taxon>
    </lineage>
</organism>
<evidence type="ECO:0008006" key="4">
    <source>
        <dbReference type="Google" id="ProtNLM"/>
    </source>
</evidence>
<feature type="region of interest" description="Disordered" evidence="1">
    <location>
        <begin position="124"/>
        <end position="149"/>
    </location>
</feature>
<gene>
    <name evidence="2" type="ORF">P154DRAFT_602048</name>
</gene>
<protein>
    <recommendedName>
        <fullName evidence="4">BZIP domain-containing protein</fullName>
    </recommendedName>
</protein>
<dbReference type="AlphaFoldDB" id="A0A6A5WBY3"/>
<feature type="region of interest" description="Disordered" evidence="1">
    <location>
        <begin position="193"/>
        <end position="212"/>
    </location>
</feature>
<evidence type="ECO:0000256" key="1">
    <source>
        <dbReference type="SAM" id="MobiDB-lite"/>
    </source>
</evidence>
<feature type="compositionally biased region" description="Pro residues" evidence="1">
    <location>
        <begin position="133"/>
        <end position="143"/>
    </location>
</feature>
<feature type="compositionally biased region" description="Polar residues" evidence="1">
    <location>
        <begin position="282"/>
        <end position="304"/>
    </location>
</feature>
<sequence>MCYTLRDHPRKRASSPPCIDFTLPAAHALVQNASHLFRFRLPPKGTNWILPGGLLFGFAVTLTDLLRLLAPQDPGENQAHITAPSACTPSLAYDSTSSTHVAASVRLVLPTMCRQPNAEQLYAGPPVSASLPQGPPISQPSIPPGQHAPVAMEAESNGVQMYVQSNITLMRIKDRQGNDVQIPVDVEAGSRVANEKRKRNAGASARSRAKKKDMARLEQELLETVEELERCRAERDHLRSIVGRHHTRPPSPYPRRLSFTPSNAPSSGTGAGSAGSSYSPFMNVSPTNALGPSISGNNSNKCPF</sequence>
<feature type="region of interest" description="Disordered" evidence="1">
    <location>
        <begin position="240"/>
        <end position="304"/>
    </location>
</feature>
<proteinExistence type="predicted"/>
<feature type="compositionally biased region" description="Low complexity" evidence="1">
    <location>
        <begin position="261"/>
        <end position="280"/>
    </location>
</feature>